<name>A0A4E0R6E9_FASHE</name>
<dbReference type="InterPro" id="IPR017970">
    <property type="entry name" value="Homeobox_CS"/>
</dbReference>
<evidence type="ECO:0000259" key="8">
    <source>
        <dbReference type="PROSITE" id="PS50071"/>
    </source>
</evidence>
<dbReference type="InterPro" id="IPR050848">
    <property type="entry name" value="Homeobox_TF"/>
</dbReference>
<organism evidence="9 10">
    <name type="scientific">Fasciola hepatica</name>
    <name type="common">Liver fluke</name>
    <dbReference type="NCBI Taxonomy" id="6192"/>
    <lineage>
        <taxon>Eukaryota</taxon>
        <taxon>Metazoa</taxon>
        <taxon>Spiralia</taxon>
        <taxon>Lophotrochozoa</taxon>
        <taxon>Platyhelminthes</taxon>
        <taxon>Trematoda</taxon>
        <taxon>Digenea</taxon>
        <taxon>Plagiorchiida</taxon>
        <taxon>Echinostomata</taxon>
        <taxon>Echinostomatoidea</taxon>
        <taxon>Fasciolidae</taxon>
        <taxon>Fasciola</taxon>
    </lineage>
</organism>
<dbReference type="InterPro" id="IPR001356">
    <property type="entry name" value="HD"/>
</dbReference>
<evidence type="ECO:0000256" key="7">
    <source>
        <dbReference type="SAM" id="MobiDB-lite"/>
    </source>
</evidence>
<dbReference type="PANTHER" id="PTHR24333:SF8">
    <property type="entry name" value="HOMEOBOX PROTEIN CEH-62"/>
    <property type="match status" value="1"/>
</dbReference>
<dbReference type="Proteomes" id="UP000230066">
    <property type="component" value="Unassembled WGS sequence"/>
</dbReference>
<dbReference type="GO" id="GO:0005634">
    <property type="term" value="C:nucleus"/>
    <property type="evidence" value="ECO:0007669"/>
    <property type="project" value="UniProtKB-SubCell"/>
</dbReference>
<keyword evidence="4 5" id="KW-0539">Nucleus</keyword>
<feature type="compositionally biased region" description="Polar residues" evidence="7">
    <location>
        <begin position="209"/>
        <end position="220"/>
    </location>
</feature>
<evidence type="ECO:0000256" key="2">
    <source>
        <dbReference type="ARBA" id="ARBA00023125"/>
    </source>
</evidence>
<dbReference type="PROSITE" id="PS00027">
    <property type="entry name" value="HOMEOBOX_1"/>
    <property type="match status" value="1"/>
</dbReference>
<evidence type="ECO:0000256" key="1">
    <source>
        <dbReference type="ARBA" id="ARBA00004123"/>
    </source>
</evidence>
<feature type="DNA-binding region" description="Homeobox" evidence="5">
    <location>
        <begin position="223"/>
        <end position="282"/>
    </location>
</feature>
<reference evidence="9" key="1">
    <citation type="submission" date="2019-03" db="EMBL/GenBank/DDBJ databases">
        <title>Improved annotation for the trematode Fasciola hepatica.</title>
        <authorList>
            <person name="Choi Y.-J."/>
            <person name="Martin J."/>
            <person name="Mitreva M."/>
        </authorList>
    </citation>
    <scope>NUCLEOTIDE SEQUENCE [LARGE SCALE GENOMIC DNA]</scope>
</reference>
<dbReference type="CDD" id="cd00086">
    <property type="entry name" value="homeodomain"/>
    <property type="match status" value="1"/>
</dbReference>
<dbReference type="Pfam" id="PF00046">
    <property type="entry name" value="Homeodomain"/>
    <property type="match status" value="1"/>
</dbReference>
<evidence type="ECO:0000256" key="5">
    <source>
        <dbReference type="PROSITE-ProRule" id="PRU00108"/>
    </source>
</evidence>
<dbReference type="AlphaFoldDB" id="A0A4E0R6E9"/>
<accession>A0A4E0R6E9</accession>
<feature type="domain" description="Homeobox" evidence="8">
    <location>
        <begin position="221"/>
        <end position="281"/>
    </location>
</feature>
<dbReference type="SMART" id="SM00389">
    <property type="entry name" value="HOX"/>
    <property type="match status" value="1"/>
</dbReference>
<sequence>MCQPSRTRETVSANDLDTSTRVLDLSLRRTELDNTRRTDRVPEPICDQKEHRQYASESWLISSDPWLSANIFHPISKREPLTIVPSPEELLARTRALRSSHVDSNASDRIGNSSNHLTWPMKQEAVEWFSYSSPPVSSSLPAQPFYAGLMLDPLYQSVVTPYPPGLMSMSPASPLKELRANYDTSSPSLQYSPSNSKTHRHVARRSESEITLDSAGSSKPRQYRKARAYFQPQHMKSLEAFFQKSPYLSTKDRELLAKQLNLSEDRIRTWFQNRRMREKRNPERFVRHLGKFQMANPSSSSQNE</sequence>
<protein>
    <submittedName>
        <fullName evidence="9">Homeobox protein</fullName>
    </submittedName>
</protein>
<comment type="caution">
    <text evidence="9">The sequence shown here is derived from an EMBL/GenBank/DDBJ whole genome shotgun (WGS) entry which is preliminary data.</text>
</comment>
<dbReference type="Gene3D" id="1.10.10.60">
    <property type="entry name" value="Homeodomain-like"/>
    <property type="match status" value="1"/>
</dbReference>
<dbReference type="InterPro" id="IPR009057">
    <property type="entry name" value="Homeodomain-like_sf"/>
</dbReference>
<dbReference type="GO" id="GO:0003677">
    <property type="term" value="F:DNA binding"/>
    <property type="evidence" value="ECO:0007669"/>
    <property type="project" value="UniProtKB-UniRule"/>
</dbReference>
<evidence type="ECO:0000256" key="3">
    <source>
        <dbReference type="ARBA" id="ARBA00023155"/>
    </source>
</evidence>
<dbReference type="EMBL" id="JXXN02001749">
    <property type="protein sequence ID" value="THD24159.1"/>
    <property type="molecule type" value="Genomic_DNA"/>
</dbReference>
<evidence type="ECO:0000313" key="9">
    <source>
        <dbReference type="EMBL" id="THD24159.1"/>
    </source>
</evidence>
<keyword evidence="10" id="KW-1185">Reference proteome</keyword>
<dbReference type="GO" id="GO:0000981">
    <property type="term" value="F:DNA-binding transcription factor activity, RNA polymerase II-specific"/>
    <property type="evidence" value="ECO:0007669"/>
    <property type="project" value="InterPro"/>
</dbReference>
<feature type="compositionally biased region" description="Low complexity" evidence="7">
    <location>
        <begin position="185"/>
        <end position="196"/>
    </location>
</feature>
<comment type="subcellular location">
    <subcellularLocation>
        <location evidence="1 5 6">Nucleus</location>
    </subcellularLocation>
</comment>
<dbReference type="PROSITE" id="PS50071">
    <property type="entry name" value="HOMEOBOX_2"/>
    <property type="match status" value="1"/>
</dbReference>
<evidence type="ECO:0000256" key="6">
    <source>
        <dbReference type="RuleBase" id="RU000682"/>
    </source>
</evidence>
<evidence type="ECO:0000256" key="4">
    <source>
        <dbReference type="ARBA" id="ARBA00023242"/>
    </source>
</evidence>
<dbReference type="PANTHER" id="PTHR24333">
    <property type="entry name" value="HOMEO BOX HB9 LIKE A-RELATED"/>
    <property type="match status" value="1"/>
</dbReference>
<gene>
    <name evidence="9" type="ORF">D915_005110</name>
</gene>
<keyword evidence="2 5" id="KW-0238">DNA-binding</keyword>
<keyword evidence="3 5" id="KW-0371">Homeobox</keyword>
<dbReference type="SUPFAM" id="SSF46689">
    <property type="entry name" value="Homeodomain-like"/>
    <property type="match status" value="1"/>
</dbReference>
<proteinExistence type="predicted"/>
<feature type="region of interest" description="Disordered" evidence="7">
    <location>
        <begin position="185"/>
        <end position="223"/>
    </location>
</feature>
<evidence type="ECO:0000313" key="10">
    <source>
        <dbReference type="Proteomes" id="UP000230066"/>
    </source>
</evidence>